<accession>A0A855XY71</accession>
<dbReference type="Pfam" id="PF18730">
    <property type="entry name" value="HEPN_Cthe2314"/>
    <property type="match status" value="1"/>
</dbReference>
<dbReference type="Proteomes" id="UP000247078">
    <property type="component" value="Unassembled WGS sequence"/>
</dbReference>
<gene>
    <name evidence="2" type="ORF">DET56_1291</name>
</gene>
<proteinExistence type="predicted"/>
<reference evidence="2 3" key="1">
    <citation type="submission" date="2018-05" db="EMBL/GenBank/DDBJ databases">
        <title>Freshwater and sediment microbial communities from various areas in North America, analyzing microbe dynamics in response to fracking.</title>
        <authorList>
            <person name="Lamendella R."/>
        </authorList>
    </citation>
    <scope>NUCLEOTIDE SEQUENCE [LARGE SCALE GENOMIC DNA]</scope>
    <source>
        <strain evidence="2 3">DB-3</strain>
    </source>
</reference>
<evidence type="ECO:0000313" key="3">
    <source>
        <dbReference type="Proteomes" id="UP000247078"/>
    </source>
</evidence>
<protein>
    <recommendedName>
        <fullName evidence="1">Cthe-2314-like HEPN domain-containing protein</fullName>
    </recommendedName>
</protein>
<dbReference type="RefSeq" id="WP_208642723.1">
    <property type="nucleotide sequence ID" value="NZ_QGTZ01000029.1"/>
</dbReference>
<dbReference type="AlphaFoldDB" id="A0A855XY71"/>
<name>A0A855XY71_9BACL</name>
<feature type="domain" description="Cthe-2314-like HEPN" evidence="1">
    <location>
        <begin position="55"/>
        <end position="242"/>
    </location>
</feature>
<dbReference type="EMBL" id="QGTZ01000029">
    <property type="protein sequence ID" value="PWW31602.1"/>
    <property type="molecule type" value="Genomic_DNA"/>
</dbReference>
<organism evidence="2 3">
    <name type="scientific">Paenibacillus pabuli</name>
    <dbReference type="NCBI Taxonomy" id="1472"/>
    <lineage>
        <taxon>Bacteria</taxon>
        <taxon>Bacillati</taxon>
        <taxon>Bacillota</taxon>
        <taxon>Bacilli</taxon>
        <taxon>Bacillales</taxon>
        <taxon>Paenibacillaceae</taxon>
        <taxon>Paenibacillus</taxon>
    </lineage>
</organism>
<evidence type="ECO:0000259" key="1">
    <source>
        <dbReference type="Pfam" id="PF18730"/>
    </source>
</evidence>
<sequence length="253" mass="30355">MDIYDYAKLLPKEDWQKICGDITNVIDKINLNFTKNKFDIFSIKEGFYQLDLSYWITEFNNRVFDLITNYSLMKMYYDAGIPDQQWHKSPGDNGESIQYFPHFTEEHYGNLYWFSFYMESYYTRFEGIIDSIFHALNIKYMFNIEPKLGFRRKVLKKLKQADLVLHDYFISLPDNQIYRRVNEFRNSIIHNYRPNQISSGSQRIKNDDGSILYKRSEIGKYTTSREFLININESLELLAEITDQVRMVLEESN</sequence>
<evidence type="ECO:0000313" key="2">
    <source>
        <dbReference type="EMBL" id="PWW31602.1"/>
    </source>
</evidence>
<dbReference type="InterPro" id="IPR041394">
    <property type="entry name" value="HEPN_Cthe2314"/>
</dbReference>
<comment type="caution">
    <text evidence="2">The sequence shown here is derived from an EMBL/GenBank/DDBJ whole genome shotgun (WGS) entry which is preliminary data.</text>
</comment>